<dbReference type="EMBL" id="QYUK01000008">
    <property type="protein sequence ID" value="RJF94409.1"/>
    <property type="molecule type" value="Genomic_DNA"/>
</dbReference>
<evidence type="ECO:0000313" key="1">
    <source>
        <dbReference type="EMBL" id="RJF94409.1"/>
    </source>
</evidence>
<reference evidence="1 2" key="1">
    <citation type="submission" date="2018-09" db="EMBL/GenBank/DDBJ databases">
        <authorList>
            <person name="Zhu H."/>
        </authorList>
    </citation>
    <scope>NUCLEOTIDE SEQUENCE [LARGE SCALE GENOMIC DNA]</scope>
    <source>
        <strain evidence="1 2">K1W22B-8</strain>
    </source>
</reference>
<dbReference type="OrthoDB" id="7360873at2"/>
<dbReference type="AlphaFoldDB" id="A0A418WTB5"/>
<sequence length="110" mass="12181">MPTETRHISFRPHEIVAAIGDFHARRKLPIPKGKVLGISFTEAPNIQTTLSIRPDDEAEPVDFTLTSETLAAALVFYCINRSIPLPAMATKRLQRNGDEIALVITRASRS</sequence>
<dbReference type="Proteomes" id="UP000284605">
    <property type="component" value="Unassembled WGS sequence"/>
</dbReference>
<name>A0A418WTB5_9PROT</name>
<comment type="caution">
    <text evidence="1">The sequence shown here is derived from an EMBL/GenBank/DDBJ whole genome shotgun (WGS) entry which is preliminary data.</text>
</comment>
<accession>A0A418WTB5</accession>
<organism evidence="1 2">
    <name type="scientific">Oleomonas cavernae</name>
    <dbReference type="NCBI Taxonomy" id="2320859"/>
    <lineage>
        <taxon>Bacteria</taxon>
        <taxon>Pseudomonadati</taxon>
        <taxon>Pseudomonadota</taxon>
        <taxon>Alphaproteobacteria</taxon>
        <taxon>Acetobacterales</taxon>
        <taxon>Acetobacteraceae</taxon>
        <taxon>Oleomonas</taxon>
    </lineage>
</organism>
<proteinExistence type="predicted"/>
<protein>
    <submittedName>
        <fullName evidence="1">Uncharacterized protein</fullName>
    </submittedName>
</protein>
<dbReference type="RefSeq" id="WP_119775402.1">
    <property type="nucleotide sequence ID" value="NZ_QYUK01000008.1"/>
</dbReference>
<gene>
    <name evidence="1" type="ORF">D3874_00735</name>
</gene>
<keyword evidence="2" id="KW-1185">Reference proteome</keyword>
<evidence type="ECO:0000313" key="2">
    <source>
        <dbReference type="Proteomes" id="UP000284605"/>
    </source>
</evidence>